<feature type="transmembrane region" description="Helical" evidence="2">
    <location>
        <begin position="12"/>
        <end position="34"/>
    </location>
</feature>
<evidence type="ECO:0000256" key="1">
    <source>
        <dbReference type="SAM" id="Coils"/>
    </source>
</evidence>
<dbReference type="AlphaFoldDB" id="A0A4Q1C7C9"/>
<keyword evidence="1" id="KW-0175">Coiled coil</keyword>
<dbReference type="Proteomes" id="UP000290218">
    <property type="component" value="Unassembled WGS sequence"/>
</dbReference>
<protein>
    <recommendedName>
        <fullName evidence="5">VWA domain-containing protein</fullName>
    </recommendedName>
</protein>
<keyword evidence="2" id="KW-0472">Membrane</keyword>
<keyword evidence="2" id="KW-1133">Transmembrane helix</keyword>
<sequence>MIRRSNVPIFSLSFLDCICCGFGAIILIFVLTMGSQTKVVQELRERLQRIIQQQLITLADLRRSQEEILITQALAADSTLAEQDKETLKQLLARLDQQVAEQKAARDRLLVDVAEIKTDLAARQKPKEVELKAVEPSPIGLPAFSTHVAFIIDSSGSMRDPNSERIWPIVLRKFDEVLDAFPEVKGIQFLDADGRFILGGRQAEQRWLPDNDNNRKAIKEALFNYDIFSNSNPVPGIVRALRTLLDENDKEMRMTIFILGDEFTGTADAVIRRLDELNPKNEEGKRRVIINAIGFPTAVKMGFSMGNTGVKYANLMREVCFQHGGAFIALREIEERDDREAERERGR</sequence>
<name>A0A4Q1C7C9_9BACT</name>
<accession>A0A4Q1C7C9</accession>
<dbReference type="EMBL" id="SDHX01000001">
    <property type="protein sequence ID" value="RXK54738.1"/>
    <property type="molecule type" value="Genomic_DNA"/>
</dbReference>
<evidence type="ECO:0008006" key="5">
    <source>
        <dbReference type="Google" id="ProtNLM"/>
    </source>
</evidence>
<gene>
    <name evidence="3" type="ORF">ESB00_02250</name>
</gene>
<dbReference type="OrthoDB" id="5489581at2"/>
<dbReference type="InterPro" id="IPR036465">
    <property type="entry name" value="vWFA_dom_sf"/>
</dbReference>
<keyword evidence="2" id="KW-0812">Transmembrane</keyword>
<feature type="coiled-coil region" evidence="1">
    <location>
        <begin position="44"/>
        <end position="112"/>
    </location>
</feature>
<evidence type="ECO:0000313" key="3">
    <source>
        <dbReference type="EMBL" id="RXK54738.1"/>
    </source>
</evidence>
<proteinExistence type="predicted"/>
<evidence type="ECO:0000313" key="4">
    <source>
        <dbReference type="Proteomes" id="UP000290218"/>
    </source>
</evidence>
<reference evidence="3 4" key="1">
    <citation type="submission" date="2019-01" db="EMBL/GenBank/DDBJ databases">
        <title>Lacunisphaera sp. strain TWA-58.</title>
        <authorList>
            <person name="Chen W.-M."/>
        </authorList>
    </citation>
    <scope>NUCLEOTIDE SEQUENCE [LARGE SCALE GENOMIC DNA]</scope>
    <source>
        <strain evidence="3 4">TWA-58</strain>
    </source>
</reference>
<dbReference type="RefSeq" id="WP_129046102.1">
    <property type="nucleotide sequence ID" value="NZ_SDHX01000001.1"/>
</dbReference>
<comment type="caution">
    <text evidence="3">The sequence shown here is derived from an EMBL/GenBank/DDBJ whole genome shotgun (WGS) entry which is preliminary data.</text>
</comment>
<evidence type="ECO:0000256" key="2">
    <source>
        <dbReference type="SAM" id="Phobius"/>
    </source>
</evidence>
<keyword evidence="4" id="KW-1185">Reference proteome</keyword>
<organism evidence="3 4">
    <name type="scientific">Oleiharenicola lentus</name>
    <dbReference type="NCBI Taxonomy" id="2508720"/>
    <lineage>
        <taxon>Bacteria</taxon>
        <taxon>Pseudomonadati</taxon>
        <taxon>Verrucomicrobiota</taxon>
        <taxon>Opitutia</taxon>
        <taxon>Opitutales</taxon>
        <taxon>Opitutaceae</taxon>
        <taxon>Oleiharenicola</taxon>
    </lineage>
</organism>
<dbReference type="SUPFAM" id="SSF53300">
    <property type="entry name" value="vWA-like"/>
    <property type="match status" value="1"/>
</dbReference>